<gene>
    <name evidence="1" type="ordered locus">Fluta_1696</name>
</gene>
<sequence length="298" mass="34224">MSKNQRPINAFIIDDKQDYIESLRIAARSKRIILDSSTNLETGIDVIKNNKQIDFVILDGKCFVDQDQELTGSTVSNIPVRAKSQIDDINREQNRCIGYCVNTGFYDDLQGNFDGVFTIFKKDDDEKLLDFVINEVSQSELYKIKNKYNECFEIFDLGIVDSKYEHLLVDVLTSIEKADYRKKNIGPMRDLLEAIYHGLISVTCIPSSFLNQNGNPNLEWCTRFMEQRTTDDATGNSFTLTNSVPQEMKSAFRKLKESTSAFAHLNDSDIIKYPFLSNSHLLLELVVWVPVFHSQHYK</sequence>
<proteinExistence type="predicted"/>
<dbReference type="Proteomes" id="UP000007463">
    <property type="component" value="Chromosome"/>
</dbReference>
<accession>F2IGS1</accession>
<organism evidence="1 2">
    <name type="scientific">Fluviicola taffensis (strain DSM 16823 / NCIMB 13979 / RW262)</name>
    <dbReference type="NCBI Taxonomy" id="755732"/>
    <lineage>
        <taxon>Bacteria</taxon>
        <taxon>Pseudomonadati</taxon>
        <taxon>Bacteroidota</taxon>
        <taxon>Flavobacteriia</taxon>
        <taxon>Flavobacteriales</taxon>
        <taxon>Crocinitomicaceae</taxon>
        <taxon>Fluviicola</taxon>
    </lineage>
</organism>
<reference evidence="2" key="2">
    <citation type="submission" date="2011-02" db="EMBL/GenBank/DDBJ databases">
        <title>The complete genome of Fluviicola taffensis DSM 16823.</title>
        <authorList>
            <consortium name="US DOE Joint Genome Institute (JGI-PGF)"/>
            <person name="Lucas S."/>
            <person name="Copeland A."/>
            <person name="Lapidus A."/>
            <person name="Bruce D."/>
            <person name="Goodwin L."/>
            <person name="Pitluck S."/>
            <person name="Kyrpides N."/>
            <person name="Mavromatis K."/>
            <person name="Ivanova N."/>
            <person name="Mikhailova N."/>
            <person name="Pagani I."/>
            <person name="Chertkov O."/>
            <person name="Detter J.C."/>
            <person name="Han C."/>
            <person name="Tapia R."/>
            <person name="Land M."/>
            <person name="Hauser L."/>
            <person name="Markowitz V."/>
            <person name="Cheng J.-F."/>
            <person name="Hugenholtz P."/>
            <person name="Woyke T."/>
            <person name="Wu D."/>
            <person name="Tindall B."/>
            <person name="Pomrenke H.G."/>
            <person name="Brambilla E."/>
            <person name="Klenk H.-P."/>
            <person name="Eisen J.A."/>
        </authorList>
    </citation>
    <scope>NUCLEOTIDE SEQUENCE [LARGE SCALE GENOMIC DNA]</scope>
    <source>
        <strain evidence="2">DSM 16823 / RW262 / RW262</strain>
    </source>
</reference>
<evidence type="ECO:0000313" key="1">
    <source>
        <dbReference type="EMBL" id="AEA43688.1"/>
    </source>
</evidence>
<dbReference type="AlphaFoldDB" id="F2IGS1"/>
<protein>
    <submittedName>
        <fullName evidence="1">Uncharacterized protein</fullName>
    </submittedName>
</protein>
<reference evidence="1 2" key="1">
    <citation type="journal article" date="2011" name="Stand. Genomic Sci.">
        <title>Complete genome sequence of the gliding freshwater bacterium Fluviicola taffensis type strain (RW262).</title>
        <authorList>
            <person name="Woyke T."/>
            <person name="Chertkov O."/>
            <person name="Lapidus A."/>
            <person name="Nolan M."/>
            <person name="Lucas S."/>
            <person name="Del Rio T.G."/>
            <person name="Tice H."/>
            <person name="Cheng J.F."/>
            <person name="Tapia R."/>
            <person name="Han C."/>
            <person name="Goodwin L."/>
            <person name="Pitluck S."/>
            <person name="Liolios K."/>
            <person name="Pagani I."/>
            <person name="Ivanova N."/>
            <person name="Huntemann M."/>
            <person name="Mavromatis K."/>
            <person name="Mikhailova N."/>
            <person name="Pati A."/>
            <person name="Chen A."/>
            <person name="Palaniappan K."/>
            <person name="Land M."/>
            <person name="Hauser L."/>
            <person name="Brambilla E.M."/>
            <person name="Rohde M."/>
            <person name="Mwirichia R."/>
            <person name="Sikorski J."/>
            <person name="Tindall B.J."/>
            <person name="Goker M."/>
            <person name="Bristow J."/>
            <person name="Eisen J.A."/>
            <person name="Markowitz V."/>
            <person name="Hugenholtz P."/>
            <person name="Klenk H.P."/>
            <person name="Kyrpides N.C."/>
        </authorList>
    </citation>
    <scope>NUCLEOTIDE SEQUENCE [LARGE SCALE GENOMIC DNA]</scope>
    <source>
        <strain evidence="2">DSM 16823 / RW262 / RW262</strain>
    </source>
</reference>
<dbReference type="RefSeq" id="WP_013686459.1">
    <property type="nucleotide sequence ID" value="NC_015321.1"/>
</dbReference>
<dbReference type="EMBL" id="CP002542">
    <property type="protein sequence ID" value="AEA43688.1"/>
    <property type="molecule type" value="Genomic_DNA"/>
</dbReference>
<name>F2IGS1_FLUTR</name>
<dbReference type="STRING" id="755732.Fluta_1696"/>
<dbReference type="eggNOG" id="ENOG502ZUBU">
    <property type="taxonomic scope" value="Bacteria"/>
</dbReference>
<evidence type="ECO:0000313" key="2">
    <source>
        <dbReference type="Proteomes" id="UP000007463"/>
    </source>
</evidence>
<keyword evidence="2" id="KW-1185">Reference proteome</keyword>
<dbReference type="KEGG" id="fte:Fluta_1696"/>
<dbReference type="HOGENOM" id="CLU_949082_0_0_10"/>
<dbReference type="OrthoDB" id="893108at2"/>